<reference evidence="1" key="2">
    <citation type="journal article" date="2015" name="Data Brief">
        <title>Shoot transcriptome of the giant reed, Arundo donax.</title>
        <authorList>
            <person name="Barrero R.A."/>
            <person name="Guerrero F.D."/>
            <person name="Moolhuijzen P."/>
            <person name="Goolsby J.A."/>
            <person name="Tidwell J."/>
            <person name="Bellgard S.E."/>
            <person name="Bellgard M.I."/>
        </authorList>
    </citation>
    <scope>NUCLEOTIDE SEQUENCE</scope>
    <source>
        <tissue evidence="1">Shoot tissue taken approximately 20 cm above the soil surface</tissue>
    </source>
</reference>
<evidence type="ECO:0000313" key="1">
    <source>
        <dbReference type="EMBL" id="JAD64630.1"/>
    </source>
</evidence>
<proteinExistence type="predicted"/>
<sequence>MHFCSVLLLCFLYNKHYSIVQRICSY</sequence>
<dbReference type="EMBL" id="GBRH01233265">
    <property type="protein sequence ID" value="JAD64630.1"/>
    <property type="molecule type" value="Transcribed_RNA"/>
</dbReference>
<reference evidence="1" key="1">
    <citation type="submission" date="2014-09" db="EMBL/GenBank/DDBJ databases">
        <authorList>
            <person name="Magalhaes I.L.F."/>
            <person name="Oliveira U."/>
            <person name="Santos F.R."/>
            <person name="Vidigal T.H.D.A."/>
            <person name="Brescovit A.D."/>
            <person name="Santos A.J."/>
        </authorList>
    </citation>
    <scope>NUCLEOTIDE SEQUENCE</scope>
    <source>
        <tissue evidence="1">Shoot tissue taken approximately 20 cm above the soil surface</tissue>
    </source>
</reference>
<dbReference type="AlphaFoldDB" id="A0A0A9BU17"/>
<name>A0A0A9BU17_ARUDO</name>
<organism evidence="1">
    <name type="scientific">Arundo donax</name>
    <name type="common">Giant reed</name>
    <name type="synonym">Donax arundinaceus</name>
    <dbReference type="NCBI Taxonomy" id="35708"/>
    <lineage>
        <taxon>Eukaryota</taxon>
        <taxon>Viridiplantae</taxon>
        <taxon>Streptophyta</taxon>
        <taxon>Embryophyta</taxon>
        <taxon>Tracheophyta</taxon>
        <taxon>Spermatophyta</taxon>
        <taxon>Magnoliopsida</taxon>
        <taxon>Liliopsida</taxon>
        <taxon>Poales</taxon>
        <taxon>Poaceae</taxon>
        <taxon>PACMAD clade</taxon>
        <taxon>Arundinoideae</taxon>
        <taxon>Arundineae</taxon>
        <taxon>Arundo</taxon>
    </lineage>
</organism>
<accession>A0A0A9BU17</accession>
<protein>
    <submittedName>
        <fullName evidence="1">Uncharacterized protein</fullName>
    </submittedName>
</protein>